<keyword evidence="1" id="KW-0812">Transmembrane</keyword>
<accession>A0A2S9TGI6</accession>
<dbReference type="AlphaFoldDB" id="A0A2S9TGI6"/>
<reference evidence="2 3" key="1">
    <citation type="submission" date="2017-09" db="EMBL/GenBank/DDBJ databases">
        <title>Reassesment of A. cryaerophilus.</title>
        <authorList>
            <person name="Perez-Cataluna A."/>
            <person name="Collado L."/>
            <person name="Salgado O."/>
            <person name="Lefinanco V."/>
            <person name="Figueras M.J."/>
        </authorList>
    </citation>
    <scope>NUCLEOTIDE SEQUENCE [LARGE SCALE GENOMIC DNA]</scope>
    <source>
        <strain evidence="2 3">LMG 9065</strain>
    </source>
</reference>
<keyword evidence="1" id="KW-0472">Membrane</keyword>
<gene>
    <name evidence="2" type="ORF">CJ670_04605</name>
</gene>
<feature type="transmembrane region" description="Helical" evidence="1">
    <location>
        <begin position="20"/>
        <end position="38"/>
    </location>
</feature>
<feature type="transmembrane region" description="Helical" evidence="1">
    <location>
        <begin position="78"/>
        <end position="106"/>
    </location>
</feature>
<evidence type="ECO:0000313" key="3">
    <source>
        <dbReference type="Proteomes" id="UP000239151"/>
    </source>
</evidence>
<dbReference type="Proteomes" id="UP000239151">
    <property type="component" value="Unassembled WGS sequence"/>
</dbReference>
<evidence type="ECO:0000256" key="1">
    <source>
        <dbReference type="SAM" id="Phobius"/>
    </source>
</evidence>
<proteinExistence type="predicted"/>
<evidence type="ECO:0000313" key="2">
    <source>
        <dbReference type="EMBL" id="PRM97951.1"/>
    </source>
</evidence>
<keyword evidence="1" id="KW-1133">Transmembrane helix</keyword>
<comment type="caution">
    <text evidence="2">The sequence shown here is derived from an EMBL/GenBank/DDBJ whole genome shotgun (WGS) entry which is preliminary data.</text>
</comment>
<organism evidence="2 3">
    <name type="scientific">Aliarcobacter cryaerophilus</name>
    <dbReference type="NCBI Taxonomy" id="28198"/>
    <lineage>
        <taxon>Bacteria</taxon>
        <taxon>Pseudomonadati</taxon>
        <taxon>Campylobacterota</taxon>
        <taxon>Epsilonproteobacteria</taxon>
        <taxon>Campylobacterales</taxon>
        <taxon>Arcobacteraceae</taxon>
        <taxon>Aliarcobacter</taxon>
    </lineage>
</organism>
<sequence length="127" mass="15280">MRKRLRLLKNEFVSNYDGFFRFLLAFGIVPLVFIMFLGGRGVGKDIDKETLEIMNLLYSYTLDNMISFMNSITPNKDYWIVFNHIFVFALFIFVTFYTIKFILIVIHDYVGTKFHKKEVCWHEEFDY</sequence>
<protein>
    <submittedName>
        <fullName evidence="2">Uncharacterized protein</fullName>
    </submittedName>
</protein>
<name>A0A2S9TGI6_9BACT</name>
<dbReference type="EMBL" id="NXGI01000007">
    <property type="protein sequence ID" value="PRM97951.1"/>
    <property type="molecule type" value="Genomic_DNA"/>
</dbReference>